<protein>
    <submittedName>
        <fullName evidence="1">Uncharacterized protein</fullName>
    </submittedName>
</protein>
<gene>
    <name evidence="1" type="ORF">AK812_SmicGene49097</name>
</gene>
<reference evidence="1 2" key="1">
    <citation type="submission" date="2016-02" db="EMBL/GenBank/DDBJ databases">
        <title>Genome analysis of coral dinoflagellate symbionts highlights evolutionary adaptations to a symbiotic lifestyle.</title>
        <authorList>
            <person name="Aranda M."/>
            <person name="Li Y."/>
            <person name="Liew Y.J."/>
            <person name="Baumgarten S."/>
            <person name="Simakov O."/>
            <person name="Wilson M."/>
            <person name="Piel J."/>
            <person name="Ashoor H."/>
            <person name="Bougouffa S."/>
            <person name="Bajic V.B."/>
            <person name="Ryu T."/>
            <person name="Ravasi T."/>
            <person name="Bayer T."/>
            <person name="Micklem G."/>
            <person name="Kim H."/>
            <person name="Bhak J."/>
            <person name="Lajeunesse T.C."/>
            <person name="Voolstra C.R."/>
        </authorList>
    </citation>
    <scope>NUCLEOTIDE SEQUENCE [LARGE SCALE GENOMIC DNA]</scope>
    <source>
        <strain evidence="1 2">CCMP2467</strain>
    </source>
</reference>
<proteinExistence type="predicted"/>
<comment type="caution">
    <text evidence="1">The sequence shown here is derived from an EMBL/GenBank/DDBJ whole genome shotgun (WGS) entry which is preliminary data.</text>
</comment>
<organism evidence="1 2">
    <name type="scientific">Symbiodinium microadriaticum</name>
    <name type="common">Dinoflagellate</name>
    <name type="synonym">Zooxanthella microadriatica</name>
    <dbReference type="NCBI Taxonomy" id="2951"/>
    <lineage>
        <taxon>Eukaryota</taxon>
        <taxon>Sar</taxon>
        <taxon>Alveolata</taxon>
        <taxon>Dinophyceae</taxon>
        <taxon>Suessiales</taxon>
        <taxon>Symbiodiniaceae</taxon>
        <taxon>Symbiodinium</taxon>
    </lineage>
</organism>
<evidence type="ECO:0000313" key="2">
    <source>
        <dbReference type="Proteomes" id="UP000186817"/>
    </source>
</evidence>
<dbReference type="Proteomes" id="UP000186817">
    <property type="component" value="Unassembled WGS sequence"/>
</dbReference>
<dbReference type="EMBL" id="LSRX01000695">
    <property type="protein sequence ID" value="OLP90781.1"/>
    <property type="molecule type" value="Genomic_DNA"/>
</dbReference>
<accession>A0A1Q9D6G1</accession>
<sequence>MMNCDRDALAPSQQRIIEQIIQNALSHCVPSHFGMLGILKKRGGQKRRVQTDCRQALATRNTGGCATVTGNISFCPDETSSPTHIATQEGPMLDPVSLHVSTGFGCFHSVCLHTLLGPDVPVVSKDPARPPKGSMNISHPPGNMGAWWYAKRLMDSFLQIRRRTDQIFRRFQLRPFRFNESRSCCNPTRWIEGRQHVQPTLSDFDPVATLVLVNQLLDADKVRIFERTGIPLWQERLASSNPPSQIKLDSSMHEFYVP</sequence>
<evidence type="ECO:0000313" key="1">
    <source>
        <dbReference type="EMBL" id="OLP90781.1"/>
    </source>
</evidence>
<keyword evidence="2" id="KW-1185">Reference proteome</keyword>
<name>A0A1Q9D6G1_SYMMI</name>
<dbReference type="AlphaFoldDB" id="A0A1Q9D6G1"/>